<dbReference type="Proteomes" id="UP000663864">
    <property type="component" value="Unassembled WGS sequence"/>
</dbReference>
<dbReference type="Pfam" id="PF00144">
    <property type="entry name" value="Beta-lactamase"/>
    <property type="match status" value="1"/>
</dbReference>
<proteinExistence type="predicted"/>
<accession>A0A815AWE2</accession>
<dbReference type="PANTHER" id="PTHR46825">
    <property type="entry name" value="D-ALANYL-D-ALANINE-CARBOXYPEPTIDASE/ENDOPEPTIDASE AMPH"/>
    <property type="match status" value="1"/>
</dbReference>
<sequence>MFWFFFLIALIKADSIELQCPPATASIQRLLDEAYISGASVIVLNRDEILYQKGIGYHSPPIPEQRQPMNAVSSIFVLASISKTFIAVAAMQVVELNLLNLDEDINKYLPPRMKIIHPHYPNAIITTRHLLTHTAGIGVNLAEEYKFYLPGDDFTKTNLGDIIEKYLSYNNSWLPVSPGHNITSYSNIGASLAAFIVERVANMSFEEYVQEKILKVLGIDKKDAGYRLSNFQDKKEYLVGHYIYNASWLQTFQHMVPQINVSRLYVPFYGISRYPAGYLRMSAYSLSLFFQSFLNNFTKLLHNLSSVEEIIHVAPQTSYLNMSDSKYGLMWYWKVIGGRRLIGHEGSVPDLYLDWKKYHSQQCSNSSEVTSVVYREVGLLNNEFEKLQQDHLVSFNEFLSTKLNCTIQISTSFADISKQSQFDLEEEEIFLSMGSVFWN</sequence>
<dbReference type="AlphaFoldDB" id="A0A815AWE2"/>
<gene>
    <name evidence="2" type="ORF">ZHD862_LOCUS25963</name>
</gene>
<dbReference type="InterPro" id="IPR001466">
    <property type="entry name" value="Beta-lactam-related"/>
</dbReference>
<dbReference type="PANTHER" id="PTHR46825:SF9">
    <property type="entry name" value="BETA-LACTAMASE-RELATED DOMAIN-CONTAINING PROTEIN"/>
    <property type="match status" value="1"/>
</dbReference>
<evidence type="ECO:0000313" key="3">
    <source>
        <dbReference type="Proteomes" id="UP000663864"/>
    </source>
</evidence>
<name>A0A815AWE2_9BILA</name>
<evidence type="ECO:0000259" key="1">
    <source>
        <dbReference type="Pfam" id="PF00144"/>
    </source>
</evidence>
<dbReference type="InterPro" id="IPR050491">
    <property type="entry name" value="AmpC-like"/>
</dbReference>
<dbReference type="SUPFAM" id="SSF56399">
    <property type="entry name" value="ADP-ribosylation"/>
    <property type="match status" value="1"/>
</dbReference>
<reference evidence="2" key="1">
    <citation type="submission" date="2021-02" db="EMBL/GenBank/DDBJ databases">
        <authorList>
            <person name="Nowell W R."/>
        </authorList>
    </citation>
    <scope>NUCLEOTIDE SEQUENCE</scope>
</reference>
<feature type="domain" description="Beta-lactamase-related" evidence="1">
    <location>
        <begin position="27"/>
        <end position="346"/>
    </location>
</feature>
<dbReference type="EMBL" id="CAJNOT010001905">
    <property type="protein sequence ID" value="CAF1262152.1"/>
    <property type="molecule type" value="Genomic_DNA"/>
</dbReference>
<comment type="caution">
    <text evidence="2">The sequence shown here is derived from an EMBL/GenBank/DDBJ whole genome shotgun (WGS) entry which is preliminary data.</text>
</comment>
<evidence type="ECO:0000313" key="2">
    <source>
        <dbReference type="EMBL" id="CAF1262152.1"/>
    </source>
</evidence>
<dbReference type="InterPro" id="IPR012338">
    <property type="entry name" value="Beta-lactam/transpept-like"/>
</dbReference>
<organism evidence="2 3">
    <name type="scientific">Rotaria sordida</name>
    <dbReference type="NCBI Taxonomy" id="392033"/>
    <lineage>
        <taxon>Eukaryota</taxon>
        <taxon>Metazoa</taxon>
        <taxon>Spiralia</taxon>
        <taxon>Gnathifera</taxon>
        <taxon>Rotifera</taxon>
        <taxon>Eurotatoria</taxon>
        <taxon>Bdelloidea</taxon>
        <taxon>Philodinida</taxon>
        <taxon>Philodinidae</taxon>
        <taxon>Rotaria</taxon>
    </lineage>
</organism>
<dbReference type="SUPFAM" id="SSF56601">
    <property type="entry name" value="beta-lactamase/transpeptidase-like"/>
    <property type="match status" value="1"/>
</dbReference>
<dbReference type="Gene3D" id="3.40.710.10">
    <property type="entry name" value="DD-peptidase/beta-lactamase superfamily"/>
    <property type="match status" value="1"/>
</dbReference>
<protein>
    <recommendedName>
        <fullName evidence="1">Beta-lactamase-related domain-containing protein</fullName>
    </recommendedName>
</protein>